<accession>A0A8K0NG59</accession>
<evidence type="ECO:0000313" key="2">
    <source>
        <dbReference type="Proteomes" id="UP000811619"/>
    </source>
</evidence>
<evidence type="ECO:0000313" key="1">
    <source>
        <dbReference type="EMBL" id="KAG5921698.1"/>
    </source>
</evidence>
<proteinExistence type="predicted"/>
<sequence length="64" mass="7129">MAVNLGLEGGLPGLTVDQTHLMAPMDLYDSIWGESPDPLAEMVTMNFDFIPQPPPGQPHHQYYF</sequence>
<gene>
    <name evidence="1" type="ORF">E4U42_005731</name>
</gene>
<keyword evidence="2" id="KW-1185">Reference proteome</keyword>
<dbReference type="OrthoDB" id="10414034at2759"/>
<dbReference type="AlphaFoldDB" id="A0A8K0NG59"/>
<protein>
    <submittedName>
        <fullName evidence="1">Uncharacterized protein</fullName>
    </submittedName>
</protein>
<dbReference type="EMBL" id="SRPY01000549">
    <property type="protein sequence ID" value="KAG5921698.1"/>
    <property type="molecule type" value="Genomic_DNA"/>
</dbReference>
<dbReference type="Proteomes" id="UP000811619">
    <property type="component" value="Unassembled WGS sequence"/>
</dbReference>
<organism evidence="1 2">
    <name type="scientific">Claviceps africana</name>
    <dbReference type="NCBI Taxonomy" id="83212"/>
    <lineage>
        <taxon>Eukaryota</taxon>
        <taxon>Fungi</taxon>
        <taxon>Dikarya</taxon>
        <taxon>Ascomycota</taxon>
        <taxon>Pezizomycotina</taxon>
        <taxon>Sordariomycetes</taxon>
        <taxon>Hypocreomycetidae</taxon>
        <taxon>Hypocreales</taxon>
        <taxon>Clavicipitaceae</taxon>
        <taxon>Claviceps</taxon>
    </lineage>
</organism>
<name>A0A8K0NG59_9HYPO</name>
<comment type="caution">
    <text evidence="1">The sequence shown here is derived from an EMBL/GenBank/DDBJ whole genome shotgun (WGS) entry which is preliminary data.</text>
</comment>
<reference evidence="1" key="1">
    <citation type="journal article" date="2020" name="bioRxiv">
        <title>Whole genome comparisons of ergot fungi reveals the divergence and evolution of species within the genus Claviceps are the result of varying mechanisms driving genome evolution and host range expansion.</title>
        <authorList>
            <person name="Wyka S.A."/>
            <person name="Mondo S.J."/>
            <person name="Liu M."/>
            <person name="Dettman J."/>
            <person name="Nalam V."/>
            <person name="Broders K.D."/>
        </authorList>
    </citation>
    <scope>NUCLEOTIDE SEQUENCE</scope>
    <source>
        <strain evidence="1">CCC 489</strain>
    </source>
</reference>